<proteinExistence type="inferred from homology"/>
<dbReference type="GO" id="GO:0008033">
    <property type="term" value="P:tRNA processing"/>
    <property type="evidence" value="ECO:0007669"/>
    <property type="project" value="UniProtKB-KW"/>
</dbReference>
<dbReference type="Proteomes" id="UP000276103">
    <property type="component" value="Unassembled WGS sequence"/>
</dbReference>
<dbReference type="PANTHER" id="PTHR47545:SF2">
    <property type="entry name" value="CC-ADDING TRNA NUCLEOTIDYLTRANSFERASE"/>
    <property type="match status" value="1"/>
</dbReference>
<evidence type="ECO:0000256" key="5">
    <source>
        <dbReference type="ARBA" id="ARBA00022694"/>
    </source>
</evidence>
<dbReference type="GO" id="GO:0000166">
    <property type="term" value="F:nucleotide binding"/>
    <property type="evidence" value="ECO:0007669"/>
    <property type="project" value="UniProtKB-KW"/>
</dbReference>
<comment type="cofactor">
    <cofactor evidence="1">
        <name>Mg(2+)</name>
        <dbReference type="ChEBI" id="CHEBI:18420"/>
    </cofactor>
</comment>
<evidence type="ECO:0000256" key="3">
    <source>
        <dbReference type="ARBA" id="ARBA00022555"/>
    </source>
</evidence>
<evidence type="ECO:0000256" key="11">
    <source>
        <dbReference type="RuleBase" id="RU003953"/>
    </source>
</evidence>
<keyword evidence="4 11" id="KW-0808">Transferase</keyword>
<dbReference type="InterPro" id="IPR002646">
    <property type="entry name" value="PolA_pol_head_dom"/>
</dbReference>
<dbReference type="Pfam" id="PF12627">
    <property type="entry name" value="PolyA_pol_RNAbd"/>
    <property type="match status" value="1"/>
</dbReference>
<keyword evidence="6" id="KW-0548">Nucleotidyltransferase</keyword>
<keyword evidence="16" id="KW-1185">Reference proteome</keyword>
<keyword evidence="10 11" id="KW-0694">RNA-binding</keyword>
<dbReference type="Gene3D" id="3.30.460.10">
    <property type="entry name" value="Beta Polymerase, domain 2"/>
    <property type="match status" value="1"/>
</dbReference>
<dbReference type="PANTHER" id="PTHR47545">
    <property type="entry name" value="MULTIFUNCTIONAL CCA PROTEIN"/>
    <property type="match status" value="1"/>
</dbReference>
<keyword evidence="5" id="KW-0819">tRNA processing</keyword>
<feature type="domain" description="tRNA nucleotidyltransferase/poly(A) polymerase RNA and SrmB- binding" evidence="13">
    <location>
        <begin position="164"/>
        <end position="220"/>
    </location>
</feature>
<feature type="domain" description="CCA-adding enzyme C-terminal" evidence="14">
    <location>
        <begin position="265"/>
        <end position="416"/>
    </location>
</feature>
<evidence type="ECO:0000256" key="9">
    <source>
        <dbReference type="ARBA" id="ARBA00022842"/>
    </source>
</evidence>
<feature type="domain" description="Poly A polymerase head" evidence="12">
    <location>
        <begin position="27"/>
        <end position="139"/>
    </location>
</feature>
<comment type="similarity">
    <text evidence="2 11">Belongs to the tRNA nucleotidyltransferase/poly(A) polymerase family.</text>
</comment>
<keyword evidence="3" id="KW-0820">tRNA-binding</keyword>
<dbReference type="SUPFAM" id="SSF81891">
    <property type="entry name" value="Poly A polymerase C-terminal region-like"/>
    <property type="match status" value="1"/>
</dbReference>
<keyword evidence="8" id="KW-0547">Nucleotide-binding</keyword>
<dbReference type="InterPro" id="IPR032828">
    <property type="entry name" value="PolyA_RNA-bd"/>
</dbReference>
<evidence type="ECO:0000259" key="13">
    <source>
        <dbReference type="Pfam" id="PF12627"/>
    </source>
</evidence>
<keyword evidence="9" id="KW-0460">Magnesium</keyword>
<reference evidence="15 16" key="1">
    <citation type="journal article" date="2019" name="Genome Biol. Evol.">
        <title>Day and night: Metabolic profiles and evolutionary relationships of six axenic non-marine cyanobacteria.</title>
        <authorList>
            <person name="Will S.E."/>
            <person name="Henke P."/>
            <person name="Boedeker C."/>
            <person name="Huang S."/>
            <person name="Brinkmann H."/>
            <person name="Rohde M."/>
            <person name="Jarek M."/>
            <person name="Friedl T."/>
            <person name="Seufert S."/>
            <person name="Schumacher M."/>
            <person name="Overmann J."/>
            <person name="Neumann-Schaal M."/>
            <person name="Petersen J."/>
        </authorList>
    </citation>
    <scope>NUCLEOTIDE SEQUENCE [LARGE SCALE GENOMIC DNA]</scope>
    <source>
        <strain evidence="15 16">SAG 1403-4b</strain>
    </source>
</reference>
<dbReference type="Gene3D" id="1.10.3090.10">
    <property type="entry name" value="cca-adding enzyme, domain 2"/>
    <property type="match status" value="1"/>
</dbReference>
<dbReference type="CDD" id="cd05398">
    <property type="entry name" value="NT_ClassII-CCAase"/>
    <property type="match status" value="1"/>
</dbReference>
<gene>
    <name evidence="15" type="ORF">DSM107003_34580</name>
</gene>
<dbReference type="AlphaFoldDB" id="A0A433ULP3"/>
<evidence type="ECO:0000259" key="12">
    <source>
        <dbReference type="Pfam" id="PF01743"/>
    </source>
</evidence>
<evidence type="ECO:0000256" key="1">
    <source>
        <dbReference type="ARBA" id="ARBA00001946"/>
    </source>
</evidence>
<dbReference type="Pfam" id="PF01743">
    <property type="entry name" value="PolyA_pol"/>
    <property type="match status" value="1"/>
</dbReference>
<dbReference type="GO" id="GO:0016779">
    <property type="term" value="F:nucleotidyltransferase activity"/>
    <property type="evidence" value="ECO:0007669"/>
    <property type="project" value="UniProtKB-KW"/>
</dbReference>
<evidence type="ECO:0000256" key="8">
    <source>
        <dbReference type="ARBA" id="ARBA00022741"/>
    </source>
</evidence>
<dbReference type="InterPro" id="IPR050124">
    <property type="entry name" value="tRNA_CCA-adding_enzyme"/>
</dbReference>
<evidence type="ECO:0000256" key="7">
    <source>
        <dbReference type="ARBA" id="ARBA00022723"/>
    </source>
</evidence>
<evidence type="ECO:0000256" key="6">
    <source>
        <dbReference type="ARBA" id="ARBA00022695"/>
    </source>
</evidence>
<comment type="caution">
    <text evidence="15">The sequence shown here is derived from an EMBL/GenBank/DDBJ whole genome shotgun (WGS) entry which is preliminary data.</text>
</comment>
<sequence length="425" mass="47022">MTMSNTVISRLAAENWPFSREWLPQEAYMVGGAVRDAILGRSREYLDLDFIIPDDAVKVASAIAHHYQAGFVLLDAERKIARVVFPHATADFAQQEGDSLITDLHRRDFTINAIAYNPHTQEIIDPLQGCADIEAGILRMISPANLQDDPLRLMRAYRQAAQLGFTIEPATQATIRTLAADISKVAAERVRLEISYLLGSFQGTPWLTAAWEDGLLATFFTNTTRESLIKLAAVDKAATLISQTWPQLEAELQQYVRDTVKTTWLGIAKLACLVHRNPEVAEIELQELTYSRAEIRAVIIALRLFPQFKVVNLSLREQYFLFQDAGVVFIATTTLALADDMRVEAMSGDNPLWVYAPLINRYLNPDDLVAHPSPLVSGKEVIIALNVPASPLVGKILSEIAVAQAEGKVSTPEAAIELAKQFVEG</sequence>
<dbReference type="InterPro" id="IPR043519">
    <property type="entry name" value="NT_sf"/>
</dbReference>
<evidence type="ECO:0000256" key="2">
    <source>
        <dbReference type="ARBA" id="ARBA00007265"/>
    </source>
</evidence>
<organism evidence="15 16">
    <name type="scientific">Trichormus variabilis SAG 1403-4b</name>
    <dbReference type="NCBI Taxonomy" id="447716"/>
    <lineage>
        <taxon>Bacteria</taxon>
        <taxon>Bacillati</taxon>
        <taxon>Cyanobacteriota</taxon>
        <taxon>Cyanophyceae</taxon>
        <taxon>Nostocales</taxon>
        <taxon>Nostocaceae</taxon>
        <taxon>Trichormus</taxon>
    </lineage>
</organism>
<dbReference type="GO" id="GO:0000049">
    <property type="term" value="F:tRNA binding"/>
    <property type="evidence" value="ECO:0007669"/>
    <property type="project" value="UniProtKB-KW"/>
</dbReference>
<evidence type="ECO:0000313" key="16">
    <source>
        <dbReference type="Proteomes" id="UP000276103"/>
    </source>
</evidence>
<accession>A0A433ULP3</accession>
<dbReference type="EMBL" id="RSCM01000012">
    <property type="protein sequence ID" value="RUS94781.1"/>
    <property type="molecule type" value="Genomic_DNA"/>
</dbReference>
<name>A0A433ULP3_ANAVA</name>
<dbReference type="InterPro" id="IPR032810">
    <property type="entry name" value="CCA-adding_enz_C"/>
</dbReference>
<dbReference type="SUPFAM" id="SSF81301">
    <property type="entry name" value="Nucleotidyltransferase"/>
    <property type="match status" value="1"/>
</dbReference>
<evidence type="ECO:0000256" key="10">
    <source>
        <dbReference type="ARBA" id="ARBA00022884"/>
    </source>
</evidence>
<dbReference type="Pfam" id="PF13735">
    <property type="entry name" value="tRNA_NucTran2_2"/>
    <property type="match status" value="1"/>
</dbReference>
<dbReference type="GO" id="GO:0046872">
    <property type="term" value="F:metal ion binding"/>
    <property type="evidence" value="ECO:0007669"/>
    <property type="project" value="UniProtKB-KW"/>
</dbReference>
<keyword evidence="7" id="KW-0479">Metal-binding</keyword>
<evidence type="ECO:0000256" key="4">
    <source>
        <dbReference type="ARBA" id="ARBA00022679"/>
    </source>
</evidence>
<evidence type="ECO:0000313" key="15">
    <source>
        <dbReference type="EMBL" id="RUS94781.1"/>
    </source>
</evidence>
<evidence type="ECO:0000259" key="14">
    <source>
        <dbReference type="Pfam" id="PF13735"/>
    </source>
</evidence>
<protein>
    <submittedName>
        <fullName evidence="15">[cytidine(C)-cytidine(C)-adenosine (A)]-adding enzyme</fullName>
    </submittedName>
</protein>